<dbReference type="Pfam" id="PF07695">
    <property type="entry name" value="7TMR-DISM_7TM"/>
    <property type="match status" value="1"/>
</dbReference>
<evidence type="ECO:0000256" key="1">
    <source>
        <dbReference type="ARBA" id="ARBA00001946"/>
    </source>
</evidence>
<comment type="caution">
    <text evidence="8">The sequence shown here is derived from an EMBL/GenBank/DDBJ whole genome shotgun (WGS) entry which is preliminary data.</text>
</comment>
<keyword evidence="5" id="KW-0812">Transmembrane</keyword>
<dbReference type="EC" id="2.7.7.65" evidence="2"/>
<dbReference type="EMBL" id="QGKM01000043">
    <property type="protein sequence ID" value="PWQ95620.1"/>
    <property type="molecule type" value="Genomic_DNA"/>
</dbReference>
<accession>A0A317CH50</accession>
<feature type="transmembrane region" description="Helical" evidence="5">
    <location>
        <begin position="376"/>
        <end position="396"/>
    </location>
</feature>
<evidence type="ECO:0000259" key="7">
    <source>
        <dbReference type="PROSITE" id="PS50887"/>
    </source>
</evidence>
<gene>
    <name evidence="8" type="ORF">DKW60_14475</name>
</gene>
<dbReference type="CDD" id="cd01949">
    <property type="entry name" value="GGDEF"/>
    <property type="match status" value="1"/>
</dbReference>
<dbReference type="Proteomes" id="UP000245539">
    <property type="component" value="Unassembled WGS sequence"/>
</dbReference>
<feature type="transmembrane region" description="Helical" evidence="5">
    <location>
        <begin position="249"/>
        <end position="269"/>
    </location>
</feature>
<keyword evidence="5" id="KW-1133">Transmembrane helix</keyword>
<dbReference type="OrthoDB" id="5289013at2"/>
<dbReference type="GO" id="GO:0043709">
    <property type="term" value="P:cell adhesion involved in single-species biofilm formation"/>
    <property type="evidence" value="ECO:0007669"/>
    <property type="project" value="TreeGrafter"/>
</dbReference>
<dbReference type="PROSITE" id="PS50887">
    <property type="entry name" value="GGDEF"/>
    <property type="match status" value="1"/>
</dbReference>
<feature type="transmembrane region" description="Helical" evidence="5">
    <location>
        <begin position="212"/>
        <end position="229"/>
    </location>
</feature>
<dbReference type="GO" id="GO:1902201">
    <property type="term" value="P:negative regulation of bacterial-type flagellum-dependent cell motility"/>
    <property type="evidence" value="ECO:0007669"/>
    <property type="project" value="TreeGrafter"/>
</dbReference>
<evidence type="ECO:0000313" key="9">
    <source>
        <dbReference type="Proteomes" id="UP000245539"/>
    </source>
</evidence>
<proteinExistence type="predicted"/>
<evidence type="ECO:0000256" key="4">
    <source>
        <dbReference type="SAM" id="Coils"/>
    </source>
</evidence>
<dbReference type="AlphaFoldDB" id="A0A317CH50"/>
<evidence type="ECO:0000256" key="2">
    <source>
        <dbReference type="ARBA" id="ARBA00012528"/>
    </source>
</evidence>
<dbReference type="SUPFAM" id="SSF55073">
    <property type="entry name" value="Nucleotide cyclase"/>
    <property type="match status" value="1"/>
</dbReference>
<feature type="transmembrane region" description="Helical" evidence="5">
    <location>
        <begin position="183"/>
        <end position="205"/>
    </location>
</feature>
<feature type="chain" id="PRO_5016233717" description="diguanylate cyclase" evidence="6">
    <location>
        <begin position="30"/>
        <end position="638"/>
    </location>
</feature>
<comment type="catalytic activity">
    <reaction evidence="3">
        <text>2 GTP = 3',3'-c-di-GMP + 2 diphosphate</text>
        <dbReference type="Rhea" id="RHEA:24898"/>
        <dbReference type="ChEBI" id="CHEBI:33019"/>
        <dbReference type="ChEBI" id="CHEBI:37565"/>
        <dbReference type="ChEBI" id="CHEBI:58805"/>
        <dbReference type="EC" id="2.7.7.65"/>
    </reaction>
</comment>
<evidence type="ECO:0000256" key="5">
    <source>
        <dbReference type="SAM" id="Phobius"/>
    </source>
</evidence>
<evidence type="ECO:0000313" key="8">
    <source>
        <dbReference type="EMBL" id="PWQ95620.1"/>
    </source>
</evidence>
<dbReference type="FunFam" id="3.30.70.270:FF:000001">
    <property type="entry name" value="Diguanylate cyclase domain protein"/>
    <property type="match status" value="1"/>
</dbReference>
<name>A0A317CH50_9GAMM</name>
<feature type="transmembrane region" description="Helical" evidence="5">
    <location>
        <begin position="344"/>
        <end position="364"/>
    </location>
</feature>
<dbReference type="Gene3D" id="2.60.40.2380">
    <property type="match status" value="1"/>
</dbReference>
<dbReference type="PANTHER" id="PTHR45138:SF9">
    <property type="entry name" value="DIGUANYLATE CYCLASE DGCM-RELATED"/>
    <property type="match status" value="1"/>
</dbReference>
<dbReference type="NCBIfam" id="TIGR00254">
    <property type="entry name" value="GGDEF"/>
    <property type="match status" value="1"/>
</dbReference>
<sequence length="638" mass="71517">MKFTHKINGKLLPLLLIVLLGLTACVSQSPGVDESRVMHWLEDKSGTMTLHEVSKKDLSSQWKIADKVSPNFGFTDTTVWLSLPFVNPNAVATSMLLEMAFPLHDKIDVFLLDGDKVVKGYLSGDEYPFRQRPIEHRNYLFPYTLEPNQALRAIVRVQTSDAMYLPVKVWQANAFFQQDQHQLLLIGLFFGFLSIMLVYNLLLYFSTHHKSYLYYVGYTASVIYLQLIQKGVGFQYFWPGETLFNHLSVPVANYCLLISSLFFILHFLNLKPSHHPATIKIFRSFIWISLAAFAATAAVVMTDTYLISYQALIITTVVLGVTITVTTLVLLARLSFKGNRSAQLLLIAWVSLLVGICLFALGRVGVPMPMWLSENAMMIGSTFEAALISFALANHIKSERDARMSAQQLALRNERQAREAQNSLLKLQKDTTNQLEREVQERTQKLESAMHELTAANHKLDNLARLDSLTGLSNRWNFEQAFNTAWAGNQRLKQPMSLLMADIDHFKQINDTYGHMFGDKCLTKVAKVLKLCVGQSGNLAARFGGEEFIIMLPNTGSKNAAVVGERVRANIEKITMMHEGKPVQFTISVGIATVIPTVDIAGACLNEHADQALYQAKESGRNRVVAIDLSSKAMRETA</sequence>
<dbReference type="PANTHER" id="PTHR45138">
    <property type="entry name" value="REGULATORY COMPONENTS OF SENSORY TRANSDUCTION SYSTEM"/>
    <property type="match status" value="1"/>
</dbReference>
<dbReference type="RefSeq" id="WP_109838376.1">
    <property type="nucleotide sequence ID" value="NZ_QGKM01000043.1"/>
</dbReference>
<keyword evidence="5" id="KW-0472">Membrane</keyword>
<dbReference type="Pfam" id="PF00990">
    <property type="entry name" value="GGDEF"/>
    <property type="match status" value="1"/>
</dbReference>
<dbReference type="PROSITE" id="PS51257">
    <property type="entry name" value="PROKAR_LIPOPROTEIN"/>
    <property type="match status" value="1"/>
</dbReference>
<comment type="cofactor">
    <cofactor evidence="1">
        <name>Mg(2+)</name>
        <dbReference type="ChEBI" id="CHEBI:18420"/>
    </cofactor>
</comment>
<organism evidence="8 9">
    <name type="scientific">Leucothrix pacifica</name>
    <dbReference type="NCBI Taxonomy" id="1247513"/>
    <lineage>
        <taxon>Bacteria</taxon>
        <taxon>Pseudomonadati</taxon>
        <taxon>Pseudomonadota</taxon>
        <taxon>Gammaproteobacteria</taxon>
        <taxon>Thiotrichales</taxon>
        <taxon>Thiotrichaceae</taxon>
        <taxon>Leucothrix</taxon>
    </lineage>
</organism>
<keyword evidence="4" id="KW-0175">Coiled coil</keyword>
<dbReference type="Pfam" id="PF07696">
    <property type="entry name" value="7TMR-DISMED2"/>
    <property type="match status" value="1"/>
</dbReference>
<dbReference type="SMART" id="SM00267">
    <property type="entry name" value="GGDEF"/>
    <property type="match status" value="1"/>
</dbReference>
<reference evidence="8 9" key="1">
    <citation type="submission" date="2018-05" db="EMBL/GenBank/DDBJ databases">
        <title>Leucothrix arctica sp. nov., isolated from Arctic seawater.</title>
        <authorList>
            <person name="Choi A."/>
            <person name="Baek K."/>
        </authorList>
    </citation>
    <scope>NUCLEOTIDE SEQUENCE [LARGE SCALE GENOMIC DNA]</scope>
    <source>
        <strain evidence="8 9">JCM 18388</strain>
    </source>
</reference>
<dbReference type="InterPro" id="IPR011622">
    <property type="entry name" value="7TMR_DISM_rcpt_extracell_dom2"/>
</dbReference>
<protein>
    <recommendedName>
        <fullName evidence="2">diguanylate cyclase</fullName>
        <ecNumber evidence="2">2.7.7.65</ecNumber>
    </recommendedName>
</protein>
<feature type="signal peptide" evidence="6">
    <location>
        <begin position="1"/>
        <end position="29"/>
    </location>
</feature>
<dbReference type="InterPro" id="IPR029787">
    <property type="entry name" value="Nucleotide_cyclase"/>
</dbReference>
<dbReference type="InterPro" id="IPR050469">
    <property type="entry name" value="Diguanylate_Cyclase"/>
</dbReference>
<dbReference type="Gene3D" id="3.30.70.270">
    <property type="match status" value="1"/>
</dbReference>
<feature type="domain" description="GGDEF" evidence="7">
    <location>
        <begin position="494"/>
        <end position="629"/>
    </location>
</feature>
<feature type="transmembrane region" description="Helical" evidence="5">
    <location>
        <begin position="307"/>
        <end position="332"/>
    </location>
</feature>
<evidence type="ECO:0000256" key="3">
    <source>
        <dbReference type="ARBA" id="ARBA00034247"/>
    </source>
</evidence>
<feature type="transmembrane region" description="Helical" evidence="5">
    <location>
        <begin position="281"/>
        <end position="301"/>
    </location>
</feature>
<keyword evidence="9" id="KW-1185">Reference proteome</keyword>
<evidence type="ECO:0000256" key="6">
    <source>
        <dbReference type="SAM" id="SignalP"/>
    </source>
</evidence>
<dbReference type="InterPro" id="IPR011623">
    <property type="entry name" value="7TMR_DISM_rcpt_extracell_dom1"/>
</dbReference>
<keyword evidence="6" id="KW-0732">Signal</keyword>
<feature type="coiled-coil region" evidence="4">
    <location>
        <begin position="410"/>
        <end position="466"/>
    </location>
</feature>
<dbReference type="GO" id="GO:0005886">
    <property type="term" value="C:plasma membrane"/>
    <property type="evidence" value="ECO:0007669"/>
    <property type="project" value="TreeGrafter"/>
</dbReference>
<dbReference type="GO" id="GO:0052621">
    <property type="term" value="F:diguanylate cyclase activity"/>
    <property type="evidence" value="ECO:0007669"/>
    <property type="project" value="UniProtKB-EC"/>
</dbReference>
<dbReference type="InterPro" id="IPR000160">
    <property type="entry name" value="GGDEF_dom"/>
</dbReference>
<dbReference type="InterPro" id="IPR043128">
    <property type="entry name" value="Rev_trsase/Diguanyl_cyclase"/>
</dbReference>